<accession>A0A0F7SQG8</accession>
<proteinExistence type="predicted"/>
<feature type="transmembrane region" description="Helical" evidence="1">
    <location>
        <begin position="584"/>
        <end position="602"/>
    </location>
</feature>
<evidence type="ECO:0000256" key="1">
    <source>
        <dbReference type="SAM" id="Phobius"/>
    </source>
</evidence>
<keyword evidence="1" id="KW-0812">Transmembrane</keyword>
<feature type="transmembrane region" description="Helical" evidence="1">
    <location>
        <begin position="645"/>
        <end position="662"/>
    </location>
</feature>
<reference evidence="2" key="1">
    <citation type="submission" date="2014-08" db="EMBL/GenBank/DDBJ databases">
        <authorList>
            <person name="Sharma Rahul"/>
            <person name="Thines Marco"/>
        </authorList>
    </citation>
    <scope>NUCLEOTIDE SEQUENCE</scope>
</reference>
<feature type="transmembrane region" description="Helical" evidence="1">
    <location>
        <begin position="42"/>
        <end position="63"/>
    </location>
</feature>
<evidence type="ECO:0000313" key="2">
    <source>
        <dbReference type="EMBL" id="CED83646.1"/>
    </source>
</evidence>
<dbReference type="EMBL" id="LN483157">
    <property type="protein sequence ID" value="CED83646.1"/>
    <property type="molecule type" value="Genomic_DNA"/>
</dbReference>
<name>A0A0F7SQG8_PHARH</name>
<sequence length="800" mass="92020">MEEHLLTPLNREHASTDSFLDSADDHLSLRTRRKPVLTRRRLLILIAILVVLGISGGAVYLVFSVARYFWRLVFDPHRGTTVSYPWNAVTSYYGGDIPQFDVVASVFVRLGKELPGIRDGRSFGGPDPETSRFGDWQPLYSQVVFSRISLNSADPVFKKTINLSIPLDVLSQFYEPNTFFPEIVNTFVIVPSDPDPILNSLEQSQVKMVEYVEMMEFEQSSPFFSGMNSTSRTKSSLQQLARPIDPLADDPNGSSHMENVSRSLNAFYDSGAVREFALRPVIDERATWDQSDWAEIYSQPPSRSKESENLRNQRQFLPYQRNASLKIKSRSWLSMAKETPMYDYDRYTRKRRDVNSEGWKMIYQQDPLNWAAHLTHFPFSVVGHYRSLITQHFNVKDRHEFSGGPWSHRPEKISFYGPYMTLRGHAAGSEDWIPLPRIDQSSNNQSDPFTVPWHITFDLLSKSKIIGIDKINKDDFRWFDRYRSYYPSFDNGYMEASTLQTMDFINAIFGNSHTYTKRPILRSVFFVIGGLIRYPLGIILQTYYLFSRSLSTGLSLPSTILYLCFGSLYEAISYHNDRYDYERSAWMFAAVLVINIVSIWRWTCLWCGIGITWHGCGGSFPIGFKRFGRTHSERMSRRSDQKFTWAQKGVFVAILTIILTYLPELPHLIGPTYLPVSVNNHRYWGPPGFRQTLSNWSETLRLPKYGTSLKTSLSMLAVLSQVLLNWRLGTFAGSIPAFAWTQVVGTIISWTPTVFHTIFGKFHATDPLEISVVVRFCIDLVILWQAVNLPTVNQEEEEDE</sequence>
<protein>
    <submittedName>
        <fullName evidence="2">Uncharacterized protein</fullName>
    </submittedName>
</protein>
<dbReference type="AlphaFoldDB" id="A0A0F7SQG8"/>
<organism evidence="2">
    <name type="scientific">Phaffia rhodozyma</name>
    <name type="common">Yeast</name>
    <name type="synonym">Xanthophyllomyces dendrorhous</name>
    <dbReference type="NCBI Taxonomy" id="264483"/>
    <lineage>
        <taxon>Eukaryota</taxon>
        <taxon>Fungi</taxon>
        <taxon>Dikarya</taxon>
        <taxon>Basidiomycota</taxon>
        <taxon>Agaricomycotina</taxon>
        <taxon>Tremellomycetes</taxon>
        <taxon>Cystofilobasidiales</taxon>
        <taxon>Mrakiaceae</taxon>
        <taxon>Phaffia</taxon>
    </lineage>
</organism>
<keyword evidence="1" id="KW-0472">Membrane</keyword>
<feature type="transmembrane region" description="Helical" evidence="1">
    <location>
        <begin position="552"/>
        <end position="572"/>
    </location>
</feature>
<feature type="transmembrane region" description="Helical" evidence="1">
    <location>
        <begin position="524"/>
        <end position="546"/>
    </location>
</feature>
<keyword evidence="1" id="KW-1133">Transmembrane helix</keyword>